<keyword evidence="3" id="KW-1185">Reference proteome</keyword>
<feature type="domain" description="ER-bound oxygenase mpaB/mpaB'/Rubber oxygenase catalytic" evidence="1">
    <location>
        <begin position="60"/>
        <end position="231"/>
    </location>
</feature>
<sequence length="284" mass="33815">MLLNRYKNFHLIQQLDPVQDHCRIYNLMNGYEFPWDMTRSLEVALMRTYCVPSISKLLNHTGEFTHCPQKRYDDTSIIVGEMIKWGYDSDRGKQALQRMNALHGRFKIDNGDFLYVLSTFIFEPIRWNVRFGWRLMCEQEKLASFYFWREVGKRMQIQNIPGTYEEFERYNLDYERQKFRYSDTNCRVGEATRDLFLSWFPSWMRSFIKPGIYALLDDTMLDAFGFPYPSPLLRSAMVSLLKIRAKLIRLFPPRNQPNFYIDSPIPSYPTGYEIANVGPLHPKI</sequence>
<proteinExistence type="predicted"/>
<protein>
    <submittedName>
        <fullName evidence="2">DUF2236 domain-containing protein</fullName>
    </submittedName>
</protein>
<dbReference type="Pfam" id="PF09995">
    <property type="entry name" value="MPAB_Lcp_cat"/>
    <property type="match status" value="1"/>
</dbReference>
<dbReference type="InterPro" id="IPR018713">
    <property type="entry name" value="MPAB/Lcp_cat_dom"/>
</dbReference>
<dbReference type="PANTHER" id="PTHR36124:SF1">
    <property type="entry name" value="ER-BOUND OXYGENASE MPAB_MPAB'_RUBBER OXYGENASE CATALYTIC DOMAIN-CONTAINING PROTEIN"/>
    <property type="match status" value="1"/>
</dbReference>
<evidence type="ECO:0000313" key="2">
    <source>
        <dbReference type="EMBL" id="MBD2559568.1"/>
    </source>
</evidence>
<dbReference type="EMBL" id="JACJTE010000002">
    <property type="protein sequence ID" value="MBD2559568.1"/>
    <property type="molecule type" value="Genomic_DNA"/>
</dbReference>
<accession>A0ABR8ER52</accession>
<dbReference type="Proteomes" id="UP000604661">
    <property type="component" value="Unassembled WGS sequence"/>
</dbReference>
<gene>
    <name evidence="2" type="ORF">H6G95_02780</name>
</gene>
<name>A0ABR8ER52_NOSLI</name>
<comment type="caution">
    <text evidence="2">The sequence shown here is derived from an EMBL/GenBank/DDBJ whole genome shotgun (WGS) entry which is preliminary data.</text>
</comment>
<reference evidence="2 3" key="1">
    <citation type="journal article" date="2020" name="ISME J.">
        <title>Comparative genomics reveals insights into cyanobacterial evolution and habitat adaptation.</title>
        <authorList>
            <person name="Chen M.Y."/>
            <person name="Teng W.K."/>
            <person name="Zhao L."/>
            <person name="Hu C.X."/>
            <person name="Zhou Y.K."/>
            <person name="Han B.P."/>
            <person name="Song L.R."/>
            <person name="Shu W.S."/>
        </authorList>
    </citation>
    <scope>NUCLEOTIDE SEQUENCE [LARGE SCALE GENOMIC DNA]</scope>
    <source>
        <strain evidence="2 3">FACHB-391</strain>
    </source>
</reference>
<dbReference type="PANTHER" id="PTHR36124">
    <property type="match status" value="1"/>
</dbReference>
<evidence type="ECO:0000313" key="3">
    <source>
        <dbReference type="Proteomes" id="UP000604661"/>
    </source>
</evidence>
<dbReference type="InterPro" id="IPR046366">
    <property type="entry name" value="MPAB"/>
</dbReference>
<organism evidence="2 3">
    <name type="scientific">Nostoc linckia FACHB-391</name>
    <dbReference type="NCBI Taxonomy" id="2692906"/>
    <lineage>
        <taxon>Bacteria</taxon>
        <taxon>Bacillati</taxon>
        <taxon>Cyanobacteriota</taxon>
        <taxon>Cyanophyceae</taxon>
        <taxon>Nostocales</taxon>
        <taxon>Nostocaceae</taxon>
        <taxon>Nostoc</taxon>
    </lineage>
</organism>
<dbReference type="RefSeq" id="WP_190891113.1">
    <property type="nucleotide sequence ID" value="NZ_JACJTE010000002.1"/>
</dbReference>
<evidence type="ECO:0000259" key="1">
    <source>
        <dbReference type="Pfam" id="PF09995"/>
    </source>
</evidence>